<dbReference type="GeneID" id="19327478"/>
<dbReference type="InterPro" id="IPR004841">
    <property type="entry name" value="AA-permease/SLC12A_dom"/>
</dbReference>
<feature type="transmembrane region" description="Helical" evidence="7">
    <location>
        <begin position="252"/>
        <end position="273"/>
    </location>
</feature>
<accession>R8BDU5</accession>
<sequence length="410" mass="44696">MTESQVDQRFDWAPDWFPAWFPRPTVSGGGSRGSEAPLPSETEPVANQPFTRREKTVIVSPRRDRTVNRKLRGIHIFMITVNATLGTGLYWRGGQILELGGPLAVLFSFLLIGILAWAVMQCITELLCIWPVPGALPLYVSEFIDVELGIVVGVAYWFTYSVSFAALIATSAAEIDFWKNGDTVFDGVVVYFLIPSVLIALNALGIEWYGAMEVAFGTTKIILYLIIAAVLIAINVGEEDWNDLGAYDKEAAQNWAVCLFMSLSISAFAYVGVEIVGASALEARWPGSSSDSKPEDRVATELSRRSNEQLLIGKTVKFSALYMPVLATVIYVVGGVLAAFDMPRDDCRLPRLSWIDYSSSSEKCSSPSPSHSGNDTATSSAFVAIAQESGLPGLANAFNVFLVFTALTWL</sequence>
<feature type="transmembrane region" description="Helical" evidence="7">
    <location>
        <begin position="148"/>
        <end position="169"/>
    </location>
</feature>
<feature type="transmembrane region" description="Helical" evidence="7">
    <location>
        <begin position="221"/>
        <end position="237"/>
    </location>
</feature>
<feature type="transmembrane region" description="Helical" evidence="7">
    <location>
        <begin position="320"/>
        <end position="340"/>
    </location>
</feature>
<reference evidence="10" key="1">
    <citation type="journal article" date="2013" name="Genome Announc.">
        <title>Draft genome sequence of the ascomycete Phaeoacremonium aleophilum strain UCR-PA7, a causal agent of the esca disease complex in grapevines.</title>
        <authorList>
            <person name="Blanco-Ulate B."/>
            <person name="Rolshausen P."/>
            <person name="Cantu D."/>
        </authorList>
    </citation>
    <scope>NUCLEOTIDE SEQUENCE [LARGE SCALE GENOMIC DNA]</scope>
    <source>
        <strain evidence="10">UCR-PA7</strain>
    </source>
</reference>
<dbReference type="PANTHER" id="PTHR43495:SF5">
    <property type="entry name" value="GAMMA-AMINOBUTYRIC ACID PERMEASE"/>
    <property type="match status" value="1"/>
</dbReference>
<dbReference type="RefSeq" id="XP_007917513.1">
    <property type="nucleotide sequence ID" value="XM_007919322.1"/>
</dbReference>
<dbReference type="EMBL" id="KB933264">
    <property type="protein sequence ID" value="EON97467.1"/>
    <property type="molecule type" value="Genomic_DNA"/>
</dbReference>
<keyword evidence="10" id="KW-1185">Reference proteome</keyword>
<feature type="domain" description="Amino acid permease/ SLC12A" evidence="8">
    <location>
        <begin position="75"/>
        <end position="287"/>
    </location>
</feature>
<dbReference type="Proteomes" id="UP000014074">
    <property type="component" value="Unassembled WGS sequence"/>
</dbReference>
<keyword evidence="3 7" id="KW-0812">Transmembrane</keyword>
<feature type="transmembrane region" description="Helical" evidence="7">
    <location>
        <begin position="189"/>
        <end position="209"/>
    </location>
</feature>
<dbReference type="GO" id="GO:0016020">
    <property type="term" value="C:membrane"/>
    <property type="evidence" value="ECO:0007669"/>
    <property type="project" value="UniProtKB-SubCell"/>
</dbReference>
<dbReference type="PANTHER" id="PTHR43495">
    <property type="entry name" value="GABA PERMEASE"/>
    <property type="match status" value="1"/>
</dbReference>
<evidence type="ECO:0000256" key="1">
    <source>
        <dbReference type="ARBA" id="ARBA00004141"/>
    </source>
</evidence>
<evidence type="ECO:0000256" key="4">
    <source>
        <dbReference type="ARBA" id="ARBA00022989"/>
    </source>
</evidence>
<feature type="transmembrane region" description="Helical" evidence="7">
    <location>
        <begin position="103"/>
        <end position="127"/>
    </location>
</feature>
<evidence type="ECO:0000256" key="6">
    <source>
        <dbReference type="SAM" id="MobiDB-lite"/>
    </source>
</evidence>
<organism evidence="9 10">
    <name type="scientific">Phaeoacremonium minimum (strain UCR-PA7)</name>
    <name type="common">Esca disease fungus</name>
    <name type="synonym">Togninia minima</name>
    <dbReference type="NCBI Taxonomy" id="1286976"/>
    <lineage>
        <taxon>Eukaryota</taxon>
        <taxon>Fungi</taxon>
        <taxon>Dikarya</taxon>
        <taxon>Ascomycota</taxon>
        <taxon>Pezizomycotina</taxon>
        <taxon>Sordariomycetes</taxon>
        <taxon>Sordariomycetidae</taxon>
        <taxon>Togniniales</taxon>
        <taxon>Togniniaceae</taxon>
        <taxon>Phaeoacremonium</taxon>
    </lineage>
</organism>
<keyword evidence="2" id="KW-0813">Transport</keyword>
<comment type="subcellular location">
    <subcellularLocation>
        <location evidence="1">Membrane</location>
        <topology evidence="1">Multi-pass membrane protein</topology>
    </subcellularLocation>
</comment>
<feature type="transmembrane region" description="Helical" evidence="7">
    <location>
        <begin position="71"/>
        <end position="91"/>
    </location>
</feature>
<evidence type="ECO:0000256" key="2">
    <source>
        <dbReference type="ARBA" id="ARBA00022448"/>
    </source>
</evidence>
<feature type="region of interest" description="Disordered" evidence="6">
    <location>
        <begin position="25"/>
        <end position="46"/>
    </location>
</feature>
<proteinExistence type="predicted"/>
<dbReference type="KEGG" id="tmn:UCRPA7_6786"/>
<evidence type="ECO:0000313" key="9">
    <source>
        <dbReference type="EMBL" id="EON97467.1"/>
    </source>
</evidence>
<protein>
    <submittedName>
        <fullName evidence="9">Putative amino acid protein</fullName>
    </submittedName>
</protein>
<evidence type="ECO:0000259" key="8">
    <source>
        <dbReference type="Pfam" id="PF00324"/>
    </source>
</evidence>
<dbReference type="Pfam" id="PF00324">
    <property type="entry name" value="AA_permease"/>
    <property type="match status" value="1"/>
</dbReference>
<name>R8BDU5_PHAM7</name>
<dbReference type="Gene3D" id="1.20.1740.10">
    <property type="entry name" value="Amino acid/polyamine transporter I"/>
    <property type="match status" value="1"/>
</dbReference>
<gene>
    <name evidence="9" type="ORF">UCRPA7_6786</name>
</gene>
<dbReference type="eggNOG" id="KOG1286">
    <property type="taxonomic scope" value="Eukaryota"/>
</dbReference>
<evidence type="ECO:0000256" key="3">
    <source>
        <dbReference type="ARBA" id="ARBA00022692"/>
    </source>
</evidence>
<keyword evidence="5 7" id="KW-0472">Membrane</keyword>
<evidence type="ECO:0000256" key="5">
    <source>
        <dbReference type="ARBA" id="ARBA00023136"/>
    </source>
</evidence>
<dbReference type="HOGENOM" id="CLU_024512_1_0_1"/>
<dbReference type="GO" id="GO:0055085">
    <property type="term" value="P:transmembrane transport"/>
    <property type="evidence" value="ECO:0007669"/>
    <property type="project" value="InterPro"/>
</dbReference>
<keyword evidence="4 7" id="KW-1133">Transmembrane helix</keyword>
<evidence type="ECO:0000256" key="7">
    <source>
        <dbReference type="SAM" id="Phobius"/>
    </source>
</evidence>
<dbReference type="OrthoDB" id="3900342at2759"/>
<dbReference type="AlphaFoldDB" id="R8BDU5"/>
<evidence type="ECO:0000313" key="10">
    <source>
        <dbReference type="Proteomes" id="UP000014074"/>
    </source>
</evidence>